<sequence>MGNELMSNNHIMVRYTGDRTTLYTRTLQASTGHRTGQGREYIQSGERTHVKQSYNGEILMGTLSTVYPYSSG</sequence>
<evidence type="ECO:0000313" key="1">
    <source>
        <dbReference type="EMBL" id="KAH3746784.1"/>
    </source>
</evidence>
<organism evidence="1 2">
    <name type="scientific">Dreissena polymorpha</name>
    <name type="common">Zebra mussel</name>
    <name type="synonym">Mytilus polymorpha</name>
    <dbReference type="NCBI Taxonomy" id="45954"/>
    <lineage>
        <taxon>Eukaryota</taxon>
        <taxon>Metazoa</taxon>
        <taxon>Spiralia</taxon>
        <taxon>Lophotrochozoa</taxon>
        <taxon>Mollusca</taxon>
        <taxon>Bivalvia</taxon>
        <taxon>Autobranchia</taxon>
        <taxon>Heteroconchia</taxon>
        <taxon>Euheterodonta</taxon>
        <taxon>Imparidentia</taxon>
        <taxon>Neoheterodontei</taxon>
        <taxon>Myida</taxon>
        <taxon>Dreissenoidea</taxon>
        <taxon>Dreissenidae</taxon>
        <taxon>Dreissena</taxon>
    </lineage>
</organism>
<name>A0A9D4I3J6_DREPO</name>
<reference evidence="1" key="1">
    <citation type="journal article" date="2019" name="bioRxiv">
        <title>The Genome of the Zebra Mussel, Dreissena polymorpha: A Resource for Invasive Species Research.</title>
        <authorList>
            <person name="McCartney M.A."/>
            <person name="Auch B."/>
            <person name="Kono T."/>
            <person name="Mallez S."/>
            <person name="Zhang Y."/>
            <person name="Obille A."/>
            <person name="Becker A."/>
            <person name="Abrahante J.E."/>
            <person name="Garbe J."/>
            <person name="Badalamenti J.P."/>
            <person name="Herman A."/>
            <person name="Mangelson H."/>
            <person name="Liachko I."/>
            <person name="Sullivan S."/>
            <person name="Sone E.D."/>
            <person name="Koren S."/>
            <person name="Silverstein K.A.T."/>
            <person name="Beckman K.B."/>
            <person name="Gohl D.M."/>
        </authorList>
    </citation>
    <scope>NUCLEOTIDE SEQUENCE</scope>
    <source>
        <strain evidence="1">Duluth1</strain>
        <tissue evidence="1">Whole animal</tissue>
    </source>
</reference>
<reference evidence="1" key="2">
    <citation type="submission" date="2020-11" db="EMBL/GenBank/DDBJ databases">
        <authorList>
            <person name="McCartney M.A."/>
            <person name="Auch B."/>
            <person name="Kono T."/>
            <person name="Mallez S."/>
            <person name="Becker A."/>
            <person name="Gohl D.M."/>
            <person name="Silverstein K.A.T."/>
            <person name="Koren S."/>
            <person name="Bechman K.B."/>
            <person name="Herman A."/>
            <person name="Abrahante J.E."/>
            <person name="Garbe J."/>
        </authorList>
    </citation>
    <scope>NUCLEOTIDE SEQUENCE</scope>
    <source>
        <strain evidence="1">Duluth1</strain>
        <tissue evidence="1">Whole animal</tissue>
    </source>
</reference>
<dbReference type="Proteomes" id="UP000828390">
    <property type="component" value="Unassembled WGS sequence"/>
</dbReference>
<dbReference type="EMBL" id="JAIWYP010000010">
    <property type="protein sequence ID" value="KAH3746784.1"/>
    <property type="molecule type" value="Genomic_DNA"/>
</dbReference>
<dbReference type="AlphaFoldDB" id="A0A9D4I3J6"/>
<gene>
    <name evidence="1" type="ORF">DPMN_181200</name>
</gene>
<proteinExistence type="predicted"/>
<keyword evidence="2" id="KW-1185">Reference proteome</keyword>
<comment type="caution">
    <text evidence="1">The sequence shown here is derived from an EMBL/GenBank/DDBJ whole genome shotgun (WGS) entry which is preliminary data.</text>
</comment>
<protein>
    <submittedName>
        <fullName evidence="1">Uncharacterized protein</fullName>
    </submittedName>
</protein>
<evidence type="ECO:0000313" key="2">
    <source>
        <dbReference type="Proteomes" id="UP000828390"/>
    </source>
</evidence>
<accession>A0A9D4I3J6</accession>